<feature type="region of interest" description="Disordered" evidence="1">
    <location>
        <begin position="450"/>
        <end position="476"/>
    </location>
</feature>
<dbReference type="InterPro" id="IPR002711">
    <property type="entry name" value="HNH"/>
</dbReference>
<protein>
    <submittedName>
        <fullName evidence="3">HNH endonuclease</fullName>
    </submittedName>
</protein>
<dbReference type="RefSeq" id="WP_095660799.1">
    <property type="nucleotide sequence ID" value="NZ_CP019688.1"/>
</dbReference>
<dbReference type="SMART" id="SM00507">
    <property type="entry name" value="HNHc"/>
    <property type="match status" value="1"/>
</dbReference>
<evidence type="ECO:0000259" key="2">
    <source>
        <dbReference type="SMART" id="SM00507"/>
    </source>
</evidence>
<reference evidence="3 4" key="1">
    <citation type="submission" date="2016-12" db="EMBL/GenBank/DDBJ databases">
        <authorList>
            <person name="Song W.-J."/>
            <person name="Kurnit D.M."/>
        </authorList>
    </citation>
    <scope>NUCLEOTIDE SEQUENCE [LARGE SCALE GENOMIC DNA]</scope>
    <source>
        <strain evidence="3 4">DSM 30827</strain>
    </source>
</reference>
<keyword evidence="4" id="KW-1185">Reference proteome</keyword>
<evidence type="ECO:0000313" key="3">
    <source>
        <dbReference type="EMBL" id="AQQ16216.1"/>
    </source>
</evidence>
<organism evidence="3 4">
    <name type="scientific">Corynebacterium glaucum</name>
    <dbReference type="NCBI Taxonomy" id="187491"/>
    <lineage>
        <taxon>Bacteria</taxon>
        <taxon>Bacillati</taxon>
        <taxon>Actinomycetota</taxon>
        <taxon>Actinomycetes</taxon>
        <taxon>Mycobacteriales</taxon>
        <taxon>Corynebacteriaceae</taxon>
        <taxon>Corynebacterium</taxon>
    </lineage>
</organism>
<dbReference type="KEGG" id="cgv:CGLAU_11425"/>
<dbReference type="Gene3D" id="1.10.30.50">
    <property type="match status" value="1"/>
</dbReference>
<dbReference type="CDD" id="cd00085">
    <property type="entry name" value="HNHc"/>
    <property type="match status" value="1"/>
</dbReference>
<evidence type="ECO:0000256" key="1">
    <source>
        <dbReference type="SAM" id="MobiDB-lite"/>
    </source>
</evidence>
<dbReference type="GO" id="GO:0003676">
    <property type="term" value="F:nucleic acid binding"/>
    <property type="evidence" value="ECO:0007669"/>
    <property type="project" value="InterPro"/>
</dbReference>
<sequence length="495" mass="55273">MKTTEMVAPRFRTQRPGDLQSAAAQHVREAYWSLFSVYAEPGASVEDFHLEAEQIKVATGWSKGFVENAIFAHARLQQLPTLRALQAETHLLDMSHLSAIDSVLDELGPDIAPEIFAEFDELLADIFTPSRVDQQIPHRTLVTRRMRELIKRIDPARAYDPKKRKARSQDTADSVNFETFSNAGVVKGAMELVTDTVTAYRIRLHLLATAREHSMQMVDAAVKLLTGEIEPSAKPTLNIFAPRDRQAGEPAYIPGFGWTGPEDTVALDDWLEKVSPKVLDLDDAATVSTSSYTPTAGMRAFVTARDGTCIFPGCTRPAERCQLDHRVPFDEGGPTTASNLFSLCQHHHNMKTDKRAFYVHDPDTNTIIWLFADGTYELSACEGILFDELTPTCPRWRSSLESISRTKAIAAEFYAKGHKILDDFDKDKDLETAEHRIEALEQEYGMEFPIKAALPDPGPPPTEPDHREPPFPDPLECGYEYSPVERHLIALLAAA</sequence>
<proteinExistence type="predicted"/>
<gene>
    <name evidence="3" type="ORF">CGLAU_11425</name>
</gene>
<dbReference type="Proteomes" id="UP000217209">
    <property type="component" value="Chromosome"/>
</dbReference>
<dbReference type="EMBL" id="CP019688">
    <property type="protein sequence ID" value="AQQ16216.1"/>
    <property type="molecule type" value="Genomic_DNA"/>
</dbReference>
<dbReference type="Pfam" id="PF01844">
    <property type="entry name" value="HNH"/>
    <property type="match status" value="1"/>
</dbReference>
<dbReference type="GO" id="GO:0008270">
    <property type="term" value="F:zinc ion binding"/>
    <property type="evidence" value="ECO:0007669"/>
    <property type="project" value="InterPro"/>
</dbReference>
<dbReference type="AlphaFoldDB" id="A0A1Q2HZC3"/>
<dbReference type="OrthoDB" id="4413566at2"/>
<keyword evidence="3" id="KW-0255">Endonuclease</keyword>
<feature type="domain" description="HNH nuclease" evidence="2">
    <location>
        <begin position="297"/>
        <end position="349"/>
    </location>
</feature>
<accession>A0A1Q2HZC3</accession>
<name>A0A1Q2HZC3_9CORY</name>
<dbReference type="GO" id="GO:0004519">
    <property type="term" value="F:endonuclease activity"/>
    <property type="evidence" value="ECO:0007669"/>
    <property type="project" value="UniProtKB-KW"/>
</dbReference>
<keyword evidence="3" id="KW-0378">Hydrolase</keyword>
<keyword evidence="3" id="KW-0540">Nuclease</keyword>
<evidence type="ECO:0000313" key="4">
    <source>
        <dbReference type="Proteomes" id="UP000217209"/>
    </source>
</evidence>
<dbReference type="InterPro" id="IPR003615">
    <property type="entry name" value="HNH_nuc"/>
</dbReference>